<sequence length="1353" mass="148321">MRRVLRSSTMQKREKELLDLNKEPDYDSSAENVSAEENMVGGRGVSHPSGCEMESDSDVHTCLPADSVPHDIGHGCKGGKGENVSCSERGDAAVAKDSEARCESPLVLIDSCSTKEGTGMSQPLEYAGYLVNEDVASNVGASIDSGAAGKRRRGRKRKTVEITSPEGPVKELVHLSSLQDGVEEKNIEIAKSLDLEKKEDEISVDASMGGDLCDSVMAKAAGNTNKDRPEFRNGRRGRKRKVVDDNTNNHETGVIDNKVEKLGLDGKPQAVGRVLRSRTMATTYCEKRGGEKENVGCVGLQVNKEIDASEKKNLKMDTDGRVRASQNDGKVMKRRRGRPPKKVMVEFETNIKLPTVQDSKHSGLSDHDENTKKHKKTRNQLGAKAKKSADYHCQDRHPSEQPDMIKNSIKRTIDKSKHKNEGDLGRREEKQLVRDEIISLIKKVGWTIEYRPRNHRDYNDAVYVDWEGKTYWSVTLAYKSLKQMVENGTADVKAISVFTPISEDKLSILWRVRKEKKEKRQKGQEIGNKIRKKVKNMKLKRSALDCPGVSKCNENLNSRRCPGDVSSRKKAKRDSCEQGSSVAVSRRGRPRLNREAEIRKPFTLMARGSRNGLAPEGGGLELYEGKRNILSWMIDLGTVPLGVKVKYMSPRTNVILEGKLGREGICCGCCNRILTLSDFESHAGSKLGQPFNNIYLESGPSLLQSLTDTWRKLEKSDDIGFHLVDVNSGDPNDDTCNICGDGGDLICCDGCPSTFHQSCLQIQKCPSGDWHCVYCSCKFCGMAGQKAYQRDDLHDADDFELLTCLSCEEKFHGSCIQGNGAPHVNSKGLPFCGRGCQKLFEHLETLIGMRHELEEGFSWTIIRRQDMSKDSANSSDSSKVECNSKLAVAFSIMDECFLPIIDVRSKTSMVQSVIYSTGSNFKRLNYSGFFTCILERGDELVSAAAIRIHGNQLAEMPFIGTRYMYRRQGMCRRLLTAVETALTSLEVKKLVIPAIPELNETWTKVFGFSPLEESMRQEMKYTSMIVFPGTDMLHKSLYKNQCTERELTTAAGSELSQVPMVDVKGYKTGLDSDAPKIKLQGHDDESAAGVGPGTVGPDGSLKDGPETTKELHLPVGMTCATAQSGNVTGLSGKENSKSNFNLDQVRSCGAESNSLMSSTKGALCCYPVDNSVLESDDFSHMKCVKETSAHEDSVAISDLVSNSTTDQKGIAVHAILQSQQEKDHEPGLVMSVECKQDASSEALVPVTEVGTSDNPGDELLLLTSAVETSEALGSVNHEAVSNSFIEVSIPDDPNISPKKVNHGSSAGCLVNTPNNCEPIGSLCSNPDVTCLSTAGNSSSCIPEVDPGRELKSG</sequence>
<reference evidence="2" key="1">
    <citation type="journal article" date="2023" name="Nat. Plants">
        <title>Single-cell RNA sequencing provides a high-resolution roadmap for understanding the multicellular compartmentation of specialized metabolism.</title>
        <authorList>
            <person name="Sun S."/>
            <person name="Shen X."/>
            <person name="Li Y."/>
            <person name="Li Y."/>
            <person name="Wang S."/>
            <person name="Li R."/>
            <person name="Zhang H."/>
            <person name="Shen G."/>
            <person name="Guo B."/>
            <person name="Wei J."/>
            <person name="Xu J."/>
            <person name="St-Pierre B."/>
            <person name="Chen S."/>
            <person name="Sun C."/>
        </authorList>
    </citation>
    <scope>NUCLEOTIDE SEQUENCE [LARGE SCALE GENOMIC DNA]</scope>
</reference>
<evidence type="ECO:0000313" key="2">
    <source>
        <dbReference type="Proteomes" id="UP001060085"/>
    </source>
</evidence>
<dbReference type="EMBL" id="CM044701">
    <property type="protein sequence ID" value="KAI5680257.1"/>
    <property type="molecule type" value="Genomic_DNA"/>
</dbReference>
<dbReference type="Proteomes" id="UP001060085">
    <property type="component" value="Linkage Group LG01"/>
</dbReference>
<accession>A0ACC0C5M4</accession>
<name>A0ACC0C5M4_CATRO</name>
<comment type="caution">
    <text evidence="1">The sequence shown here is derived from an EMBL/GenBank/DDBJ whole genome shotgun (WGS) entry which is preliminary data.</text>
</comment>
<organism evidence="1 2">
    <name type="scientific">Catharanthus roseus</name>
    <name type="common">Madagascar periwinkle</name>
    <name type="synonym">Vinca rosea</name>
    <dbReference type="NCBI Taxonomy" id="4058"/>
    <lineage>
        <taxon>Eukaryota</taxon>
        <taxon>Viridiplantae</taxon>
        <taxon>Streptophyta</taxon>
        <taxon>Embryophyta</taxon>
        <taxon>Tracheophyta</taxon>
        <taxon>Spermatophyta</taxon>
        <taxon>Magnoliopsida</taxon>
        <taxon>eudicotyledons</taxon>
        <taxon>Gunneridae</taxon>
        <taxon>Pentapetalae</taxon>
        <taxon>asterids</taxon>
        <taxon>lamiids</taxon>
        <taxon>Gentianales</taxon>
        <taxon>Apocynaceae</taxon>
        <taxon>Rauvolfioideae</taxon>
        <taxon>Vinceae</taxon>
        <taxon>Catharanthinae</taxon>
        <taxon>Catharanthus</taxon>
    </lineage>
</organism>
<proteinExistence type="predicted"/>
<protein>
    <submittedName>
        <fullName evidence="1">Uncharacterized protein</fullName>
    </submittedName>
</protein>
<evidence type="ECO:0000313" key="1">
    <source>
        <dbReference type="EMBL" id="KAI5680257.1"/>
    </source>
</evidence>
<gene>
    <name evidence="1" type="ORF">M9H77_01484</name>
</gene>
<keyword evidence="2" id="KW-1185">Reference proteome</keyword>